<evidence type="ECO:0000256" key="4">
    <source>
        <dbReference type="RuleBase" id="RU363099"/>
    </source>
</evidence>
<comment type="similarity">
    <text evidence="1 4">Belongs to the plant dirigent protein family.</text>
</comment>
<dbReference type="Gene3D" id="2.40.480.10">
    <property type="entry name" value="Allene oxide cyclase-like"/>
    <property type="match status" value="2"/>
</dbReference>
<dbReference type="PANTHER" id="PTHR21495">
    <property type="entry name" value="NUCLEOPORIN-RELATED"/>
    <property type="match status" value="1"/>
</dbReference>
<evidence type="ECO:0000256" key="3">
    <source>
        <dbReference type="ARBA" id="ARBA00022525"/>
    </source>
</evidence>
<evidence type="ECO:0000256" key="2">
    <source>
        <dbReference type="ARBA" id="ARBA00011738"/>
    </source>
</evidence>
<dbReference type="GO" id="GO:0048046">
    <property type="term" value="C:apoplast"/>
    <property type="evidence" value="ECO:0007669"/>
    <property type="project" value="UniProtKB-SubCell"/>
</dbReference>
<evidence type="ECO:0000313" key="5">
    <source>
        <dbReference type="EMBL" id="KAK9122647.1"/>
    </source>
</evidence>
<gene>
    <name evidence="5" type="ORF">Sjap_012249</name>
</gene>
<keyword evidence="4" id="KW-0052">Apoplast</keyword>
<comment type="subunit">
    <text evidence="2 4">Homodimer.</text>
</comment>
<accession>A0AAP0NWK7</accession>
<proteinExistence type="inferred from homology"/>
<protein>
    <recommendedName>
        <fullName evidence="4">Dirigent protein</fullName>
    </recommendedName>
</protein>
<reference evidence="5 6" key="1">
    <citation type="submission" date="2024-01" db="EMBL/GenBank/DDBJ databases">
        <title>Genome assemblies of Stephania.</title>
        <authorList>
            <person name="Yang L."/>
        </authorList>
    </citation>
    <scope>NUCLEOTIDE SEQUENCE [LARGE SCALE GENOMIC DNA]</scope>
    <source>
        <strain evidence="5">QJT</strain>
        <tissue evidence="5">Leaf</tissue>
    </source>
</reference>
<comment type="subcellular location">
    <subcellularLocation>
        <location evidence="4">Secreted</location>
        <location evidence="4">Extracellular space</location>
        <location evidence="4">Apoplast</location>
    </subcellularLocation>
</comment>
<dbReference type="Pfam" id="PF03018">
    <property type="entry name" value="Dirigent"/>
    <property type="match status" value="2"/>
</dbReference>
<comment type="function">
    <text evidence="4">Dirigent proteins impart stereoselectivity on the phenoxy radical-coupling reaction, yielding optically active lignans from two molecules of coniferyl alcohol in the biosynthesis of lignans, flavonolignans, and alkaloids and thus plays a central role in plant secondary metabolism.</text>
</comment>
<evidence type="ECO:0000256" key="1">
    <source>
        <dbReference type="ARBA" id="ARBA00010746"/>
    </source>
</evidence>
<dbReference type="InterPro" id="IPR044859">
    <property type="entry name" value="Allene_oxi_cyc_Dirigent"/>
</dbReference>
<evidence type="ECO:0000313" key="6">
    <source>
        <dbReference type="Proteomes" id="UP001417504"/>
    </source>
</evidence>
<dbReference type="InterPro" id="IPR004265">
    <property type="entry name" value="Dirigent"/>
</dbReference>
<dbReference type="AlphaFoldDB" id="A0AAP0NWK7"/>
<keyword evidence="6" id="KW-1185">Reference proteome</keyword>
<comment type="caution">
    <text evidence="5">The sequence shown here is derived from an EMBL/GenBank/DDBJ whole genome shotgun (WGS) entry which is preliminary data.</text>
</comment>
<keyword evidence="3 4" id="KW-0964">Secreted</keyword>
<sequence>MSPTNFTVVQVAAGPRRNGSATTINSVTEFGSVMISDDPLTETPDPLSKVVGRAQGLSSSVSQSDTTILMAFNLVFTEGKFNGSTLSILGRNSIFASKVREMPVVGGSGVFRFARGYVLMKTYALDVKNLRATVEYDVYPFKEKLTHLHFYFHDVATATNPTVVQVAAAPNSTGRIRPFGSVMIADDPLTETPNPSSKLLGKAQGLYSSVSQSQTTYLMAFNFVFMEGKYNGSTVSIFGRNSILSKVREIPIIGGTGVFRFARGYTLARTYAVNSTTFNAIVEYDVHVLHY</sequence>
<name>A0AAP0NWK7_9MAGN</name>
<dbReference type="EMBL" id="JBBNAE010000005">
    <property type="protein sequence ID" value="KAK9122647.1"/>
    <property type="molecule type" value="Genomic_DNA"/>
</dbReference>
<dbReference type="GO" id="GO:0009699">
    <property type="term" value="P:phenylpropanoid biosynthetic process"/>
    <property type="evidence" value="ECO:0007669"/>
    <property type="project" value="UniProtKB-ARBA"/>
</dbReference>
<dbReference type="Proteomes" id="UP001417504">
    <property type="component" value="Unassembled WGS sequence"/>
</dbReference>
<organism evidence="5 6">
    <name type="scientific">Stephania japonica</name>
    <dbReference type="NCBI Taxonomy" id="461633"/>
    <lineage>
        <taxon>Eukaryota</taxon>
        <taxon>Viridiplantae</taxon>
        <taxon>Streptophyta</taxon>
        <taxon>Embryophyta</taxon>
        <taxon>Tracheophyta</taxon>
        <taxon>Spermatophyta</taxon>
        <taxon>Magnoliopsida</taxon>
        <taxon>Ranunculales</taxon>
        <taxon>Menispermaceae</taxon>
        <taxon>Menispermoideae</taxon>
        <taxon>Cissampelideae</taxon>
        <taxon>Stephania</taxon>
    </lineage>
</organism>